<keyword evidence="1" id="KW-0653">Protein transport</keyword>
<dbReference type="OrthoDB" id="1711508at2759"/>
<feature type="compositionally biased region" description="Low complexity" evidence="2">
    <location>
        <begin position="284"/>
        <end position="302"/>
    </location>
</feature>
<accession>A0A8H5HV16</accession>
<dbReference type="GO" id="GO:0015031">
    <property type="term" value="P:protein transport"/>
    <property type="evidence" value="ECO:0007669"/>
    <property type="project" value="UniProtKB-KW"/>
</dbReference>
<evidence type="ECO:0000259" key="3">
    <source>
        <dbReference type="PROSITE" id="PS50969"/>
    </source>
</evidence>
<dbReference type="PANTHER" id="PTHR12210">
    <property type="entry name" value="DULLARD PROTEIN PHOSPHATASE"/>
    <property type="match status" value="1"/>
</dbReference>
<dbReference type="InterPro" id="IPR050365">
    <property type="entry name" value="TIM50"/>
</dbReference>
<dbReference type="Pfam" id="PF03031">
    <property type="entry name" value="NIF"/>
    <property type="match status" value="1"/>
</dbReference>
<dbReference type="InterPro" id="IPR004274">
    <property type="entry name" value="FCP1_dom"/>
</dbReference>
<evidence type="ECO:0000256" key="1">
    <source>
        <dbReference type="RuleBase" id="RU365079"/>
    </source>
</evidence>
<sequence length="399" mass="44367">MKKSLIFLATRTRFMDFGPHAKRASLFVPSRSMSSAFFPANFTSTKAVLDPTYISVTRAPSTYISLPASQRKLLVLDLNGTLLFRPKGKSKQGQRTVHPRPYIPSLRQYLFHEKTKTWLDTMVWSSAQGHNVGEMVKKVFTVEGEMGLKAVWARDTLDLDPKFYHKKTVTIKDLNKIWKTFPVHNAKTTLLVDDSTQKARLQPWNHVYVKEYGQLERRDDLIERNRRAIGGKEGASTIYQSPLLSANRKPEREQAGRSLDLDTLPKMYTMLSELSVHDKTSLDPSTYTHSTPSSSNGTSTPSDANSTTPLPSGLDSILLALIGILDTIKHQDNVSAWLRSGGIVLCGASDGVGGGTGAMLGNGATIGDRWFDTVHIINWWGDRGKRALEELGIGVVEYD</sequence>
<feature type="domain" description="FCP1 homology" evidence="3">
    <location>
        <begin position="67"/>
        <end position="232"/>
    </location>
</feature>
<dbReference type="Proteomes" id="UP000518752">
    <property type="component" value="Unassembled WGS sequence"/>
</dbReference>
<dbReference type="InterPro" id="IPR036412">
    <property type="entry name" value="HAD-like_sf"/>
</dbReference>
<comment type="function">
    <text evidence="1">Essential component of the TIM23 complex, a complex that mediates the translocation of transit peptide-containing proteins across the mitochondrial inner membrane.</text>
</comment>
<evidence type="ECO:0000256" key="2">
    <source>
        <dbReference type="SAM" id="MobiDB-lite"/>
    </source>
</evidence>
<dbReference type="GO" id="GO:0005744">
    <property type="term" value="C:TIM23 mitochondrial import inner membrane translocase complex"/>
    <property type="evidence" value="ECO:0007669"/>
    <property type="project" value="UniProtKB-UniRule"/>
</dbReference>
<evidence type="ECO:0000313" key="5">
    <source>
        <dbReference type="Proteomes" id="UP000518752"/>
    </source>
</evidence>
<dbReference type="PROSITE" id="PS50969">
    <property type="entry name" value="FCP1"/>
    <property type="match status" value="1"/>
</dbReference>
<comment type="subcellular location">
    <subcellularLocation>
        <location evidence="1">Mitochondrion inner membrane</location>
        <topology evidence="1">Single-pass membrane protein</topology>
    </subcellularLocation>
</comment>
<dbReference type="AlphaFoldDB" id="A0A8H5HV16"/>
<comment type="caution">
    <text evidence="4">The sequence shown here is derived from an EMBL/GenBank/DDBJ whole genome shotgun (WGS) entry which is preliminary data.</text>
</comment>
<dbReference type="EMBL" id="JAACJN010000020">
    <property type="protein sequence ID" value="KAF5389700.1"/>
    <property type="molecule type" value="Genomic_DNA"/>
</dbReference>
<keyword evidence="1" id="KW-0813">Transport</keyword>
<organism evidence="4 5">
    <name type="scientific">Collybiopsis confluens</name>
    <dbReference type="NCBI Taxonomy" id="2823264"/>
    <lineage>
        <taxon>Eukaryota</taxon>
        <taxon>Fungi</taxon>
        <taxon>Dikarya</taxon>
        <taxon>Basidiomycota</taxon>
        <taxon>Agaricomycotina</taxon>
        <taxon>Agaricomycetes</taxon>
        <taxon>Agaricomycetidae</taxon>
        <taxon>Agaricales</taxon>
        <taxon>Marasmiineae</taxon>
        <taxon>Omphalotaceae</taxon>
        <taxon>Collybiopsis</taxon>
    </lineage>
</organism>
<dbReference type="InterPro" id="IPR023214">
    <property type="entry name" value="HAD_sf"/>
</dbReference>
<reference evidence="4 5" key="1">
    <citation type="journal article" date="2020" name="ISME J.">
        <title>Uncovering the hidden diversity of litter-decomposition mechanisms in mushroom-forming fungi.</title>
        <authorList>
            <person name="Floudas D."/>
            <person name="Bentzer J."/>
            <person name="Ahren D."/>
            <person name="Johansson T."/>
            <person name="Persson P."/>
            <person name="Tunlid A."/>
        </authorList>
    </citation>
    <scope>NUCLEOTIDE SEQUENCE [LARGE SCALE GENOMIC DNA]</scope>
    <source>
        <strain evidence="4 5">CBS 406.79</strain>
    </source>
</reference>
<evidence type="ECO:0000313" key="4">
    <source>
        <dbReference type="EMBL" id="KAF5389700.1"/>
    </source>
</evidence>
<protein>
    <recommendedName>
        <fullName evidence="1">Mitochondrial import inner membrane translocase subunit TIM50</fullName>
    </recommendedName>
</protein>
<dbReference type="Gene3D" id="3.40.50.1000">
    <property type="entry name" value="HAD superfamily/HAD-like"/>
    <property type="match status" value="1"/>
</dbReference>
<feature type="region of interest" description="Disordered" evidence="2">
    <location>
        <begin position="280"/>
        <end position="309"/>
    </location>
</feature>
<keyword evidence="5" id="KW-1185">Reference proteome</keyword>
<dbReference type="SMART" id="SM00577">
    <property type="entry name" value="CPDc"/>
    <property type="match status" value="1"/>
</dbReference>
<comment type="similarity">
    <text evidence="1">Belongs to the TIM50 family.</text>
</comment>
<keyword evidence="1" id="KW-0809">Transit peptide</keyword>
<feature type="region of interest" description="Disordered" evidence="2">
    <location>
        <begin position="240"/>
        <end position="259"/>
    </location>
</feature>
<comment type="subunit">
    <text evidence="1">Component of the TIM23 complex.</text>
</comment>
<name>A0A8H5HV16_9AGAR</name>
<dbReference type="SUPFAM" id="SSF56784">
    <property type="entry name" value="HAD-like"/>
    <property type="match status" value="1"/>
</dbReference>
<proteinExistence type="inferred from homology"/>
<keyword evidence="1" id="KW-0811">Translocation</keyword>
<gene>
    <name evidence="4" type="ORF">D9757_006053</name>
</gene>
<keyword evidence="1" id="KW-0496">Mitochondrion</keyword>